<evidence type="ECO:0000256" key="7">
    <source>
        <dbReference type="PIRSR" id="PIRSR602481-1"/>
    </source>
</evidence>
<evidence type="ECO:0000256" key="2">
    <source>
        <dbReference type="ARBA" id="ARBA00022491"/>
    </source>
</evidence>
<dbReference type="InterPro" id="IPR002481">
    <property type="entry name" value="FUR"/>
</dbReference>
<evidence type="ECO:0000256" key="6">
    <source>
        <dbReference type="ARBA" id="ARBA00023163"/>
    </source>
</evidence>
<reference evidence="8" key="1">
    <citation type="submission" date="2020-10" db="EMBL/GenBank/DDBJ databases">
        <authorList>
            <person name="Gilroy R."/>
        </authorList>
    </citation>
    <scope>NUCLEOTIDE SEQUENCE</scope>
    <source>
        <strain evidence="8">ChiSjej4B22-8148</strain>
    </source>
</reference>
<feature type="binding site" evidence="7">
    <location>
        <position position="85"/>
    </location>
    <ligand>
        <name>Zn(2+)</name>
        <dbReference type="ChEBI" id="CHEBI:29105"/>
    </ligand>
</feature>
<name>A0A9D1AAV9_9FIRM</name>
<dbReference type="SUPFAM" id="SSF46785">
    <property type="entry name" value="Winged helix' DNA-binding domain"/>
    <property type="match status" value="1"/>
</dbReference>
<evidence type="ECO:0000313" key="8">
    <source>
        <dbReference type="EMBL" id="HIR12872.1"/>
    </source>
</evidence>
<evidence type="ECO:0000256" key="4">
    <source>
        <dbReference type="ARBA" id="ARBA00023015"/>
    </source>
</evidence>
<dbReference type="AlphaFoldDB" id="A0A9D1AAV9"/>
<keyword evidence="2" id="KW-0678">Repressor</keyword>
<dbReference type="Pfam" id="PF01475">
    <property type="entry name" value="FUR"/>
    <property type="match status" value="1"/>
</dbReference>
<organism evidence="8 9">
    <name type="scientific">Candidatus Choladousia intestinavium</name>
    <dbReference type="NCBI Taxonomy" id="2840727"/>
    <lineage>
        <taxon>Bacteria</taxon>
        <taxon>Bacillati</taxon>
        <taxon>Bacillota</taxon>
        <taxon>Clostridia</taxon>
        <taxon>Lachnospirales</taxon>
        <taxon>Lachnospiraceae</taxon>
        <taxon>Lachnospiraceae incertae sedis</taxon>
        <taxon>Candidatus Choladousia</taxon>
    </lineage>
</organism>
<dbReference type="Gene3D" id="1.10.10.10">
    <property type="entry name" value="Winged helix-like DNA-binding domain superfamily/Winged helix DNA-binding domain"/>
    <property type="match status" value="1"/>
</dbReference>
<gene>
    <name evidence="8" type="ORF">IAB31_02980</name>
</gene>
<keyword evidence="6" id="KW-0804">Transcription</keyword>
<dbReference type="Proteomes" id="UP000886757">
    <property type="component" value="Unassembled WGS sequence"/>
</dbReference>
<evidence type="ECO:0000256" key="5">
    <source>
        <dbReference type="ARBA" id="ARBA00023125"/>
    </source>
</evidence>
<dbReference type="Gene3D" id="3.30.1490.190">
    <property type="match status" value="1"/>
</dbReference>
<keyword evidence="5" id="KW-0238">DNA-binding</keyword>
<keyword evidence="7" id="KW-0479">Metal-binding</keyword>
<dbReference type="GO" id="GO:0000976">
    <property type="term" value="F:transcription cis-regulatory region binding"/>
    <property type="evidence" value="ECO:0007669"/>
    <property type="project" value="TreeGrafter"/>
</dbReference>
<dbReference type="PANTHER" id="PTHR33202:SF8">
    <property type="entry name" value="PEROXIDE-RESPONSIVE REPRESSOR PERR"/>
    <property type="match status" value="1"/>
</dbReference>
<protein>
    <submittedName>
        <fullName evidence="8">Transcriptional repressor</fullName>
    </submittedName>
</protein>
<dbReference type="GO" id="GO:0003700">
    <property type="term" value="F:DNA-binding transcription factor activity"/>
    <property type="evidence" value="ECO:0007669"/>
    <property type="project" value="InterPro"/>
</dbReference>
<dbReference type="GO" id="GO:0045892">
    <property type="term" value="P:negative regulation of DNA-templated transcription"/>
    <property type="evidence" value="ECO:0007669"/>
    <property type="project" value="TreeGrafter"/>
</dbReference>
<comment type="caution">
    <text evidence="8">The sequence shown here is derived from an EMBL/GenBank/DDBJ whole genome shotgun (WGS) entry which is preliminary data.</text>
</comment>
<feature type="binding site" evidence="7">
    <location>
        <position position="125"/>
    </location>
    <ligand>
        <name>Zn(2+)</name>
        <dbReference type="ChEBI" id="CHEBI:29105"/>
    </ligand>
</feature>
<dbReference type="InterPro" id="IPR036388">
    <property type="entry name" value="WH-like_DNA-bd_sf"/>
</dbReference>
<dbReference type="CDD" id="cd07153">
    <property type="entry name" value="Fur_like"/>
    <property type="match status" value="1"/>
</dbReference>
<sequence length="130" mass="14981">MPPLKYSKQREAIKNFLACRRDHPTADTIYTCLREEYPNLSLGTVYRNLSLLSDLGEITKISTGDGPDRFDGNMTKHHHFVCTCCHKVDDLDMDSIDFIMETASKNFDGHIESYLVNFYGLCRNCLEKKH</sequence>
<keyword evidence="3 7" id="KW-0862">Zinc</keyword>
<proteinExistence type="inferred from homology"/>
<dbReference type="GO" id="GO:1900376">
    <property type="term" value="P:regulation of secondary metabolite biosynthetic process"/>
    <property type="evidence" value="ECO:0007669"/>
    <property type="project" value="TreeGrafter"/>
</dbReference>
<feature type="binding site" evidence="7">
    <location>
        <position position="122"/>
    </location>
    <ligand>
        <name>Zn(2+)</name>
        <dbReference type="ChEBI" id="CHEBI:29105"/>
    </ligand>
</feature>
<comment type="similarity">
    <text evidence="1">Belongs to the Fur family.</text>
</comment>
<reference evidence="8" key="2">
    <citation type="journal article" date="2021" name="PeerJ">
        <title>Extensive microbial diversity within the chicken gut microbiome revealed by metagenomics and culture.</title>
        <authorList>
            <person name="Gilroy R."/>
            <person name="Ravi A."/>
            <person name="Getino M."/>
            <person name="Pursley I."/>
            <person name="Horton D.L."/>
            <person name="Alikhan N.F."/>
            <person name="Baker D."/>
            <person name="Gharbi K."/>
            <person name="Hall N."/>
            <person name="Watson M."/>
            <person name="Adriaenssens E.M."/>
            <person name="Foster-Nyarko E."/>
            <person name="Jarju S."/>
            <person name="Secka A."/>
            <person name="Antonio M."/>
            <person name="Oren A."/>
            <person name="Chaudhuri R.R."/>
            <person name="La Ragione R."/>
            <person name="Hildebrand F."/>
            <person name="Pallen M.J."/>
        </authorList>
    </citation>
    <scope>NUCLEOTIDE SEQUENCE</scope>
    <source>
        <strain evidence="8">ChiSjej4B22-8148</strain>
    </source>
</reference>
<keyword evidence="4" id="KW-0805">Transcription regulation</keyword>
<dbReference type="PANTHER" id="PTHR33202">
    <property type="entry name" value="ZINC UPTAKE REGULATION PROTEIN"/>
    <property type="match status" value="1"/>
</dbReference>
<dbReference type="GO" id="GO:0008270">
    <property type="term" value="F:zinc ion binding"/>
    <property type="evidence" value="ECO:0007669"/>
    <property type="project" value="TreeGrafter"/>
</dbReference>
<feature type="binding site" evidence="7">
    <location>
        <position position="82"/>
    </location>
    <ligand>
        <name>Zn(2+)</name>
        <dbReference type="ChEBI" id="CHEBI:29105"/>
    </ligand>
</feature>
<dbReference type="InterPro" id="IPR036390">
    <property type="entry name" value="WH_DNA-bd_sf"/>
</dbReference>
<evidence type="ECO:0000313" key="9">
    <source>
        <dbReference type="Proteomes" id="UP000886757"/>
    </source>
</evidence>
<dbReference type="InterPro" id="IPR043135">
    <property type="entry name" value="Fur_C"/>
</dbReference>
<evidence type="ECO:0000256" key="1">
    <source>
        <dbReference type="ARBA" id="ARBA00007957"/>
    </source>
</evidence>
<accession>A0A9D1AAV9</accession>
<dbReference type="EMBL" id="DVGK01000039">
    <property type="protein sequence ID" value="HIR12872.1"/>
    <property type="molecule type" value="Genomic_DNA"/>
</dbReference>
<comment type="cofactor">
    <cofactor evidence="7">
        <name>Zn(2+)</name>
        <dbReference type="ChEBI" id="CHEBI:29105"/>
    </cofactor>
    <text evidence="7">Binds 1 zinc ion per subunit.</text>
</comment>
<evidence type="ECO:0000256" key="3">
    <source>
        <dbReference type="ARBA" id="ARBA00022833"/>
    </source>
</evidence>